<organism evidence="10 11">
    <name type="scientific">Hypsibius exemplaris</name>
    <name type="common">Freshwater tardigrade</name>
    <dbReference type="NCBI Taxonomy" id="2072580"/>
    <lineage>
        <taxon>Eukaryota</taxon>
        <taxon>Metazoa</taxon>
        <taxon>Ecdysozoa</taxon>
        <taxon>Tardigrada</taxon>
        <taxon>Eutardigrada</taxon>
        <taxon>Parachela</taxon>
        <taxon>Hypsibioidea</taxon>
        <taxon>Hypsibiidae</taxon>
        <taxon>Hypsibius</taxon>
    </lineage>
</organism>
<keyword evidence="6 9" id="KW-1133">Transmembrane helix</keyword>
<feature type="transmembrane region" description="Helical" evidence="9">
    <location>
        <begin position="154"/>
        <end position="174"/>
    </location>
</feature>
<dbReference type="GO" id="GO:0034203">
    <property type="term" value="P:glycolipid translocation"/>
    <property type="evidence" value="ECO:0007669"/>
    <property type="project" value="TreeGrafter"/>
</dbReference>
<evidence type="ECO:0000256" key="4">
    <source>
        <dbReference type="ARBA" id="ARBA00022692"/>
    </source>
</evidence>
<dbReference type="GO" id="GO:0006488">
    <property type="term" value="P:dolichol-linked oligosaccharide biosynthetic process"/>
    <property type="evidence" value="ECO:0007669"/>
    <property type="project" value="InterPro"/>
</dbReference>
<feature type="transmembrane region" description="Helical" evidence="9">
    <location>
        <begin position="122"/>
        <end position="142"/>
    </location>
</feature>
<comment type="similarity">
    <text evidence="3 9">Belongs to the RFT1 family.</text>
</comment>
<gene>
    <name evidence="10" type="ORF">BV898_02670</name>
</gene>
<feature type="transmembrane region" description="Helical" evidence="9">
    <location>
        <begin position="412"/>
        <end position="430"/>
    </location>
</feature>
<evidence type="ECO:0000256" key="6">
    <source>
        <dbReference type="ARBA" id="ARBA00022989"/>
    </source>
</evidence>
<dbReference type="PANTHER" id="PTHR13117:SF5">
    <property type="entry name" value="PROTEIN RFT1 HOMOLOG"/>
    <property type="match status" value="1"/>
</dbReference>
<feature type="transmembrane region" description="Helical" evidence="9">
    <location>
        <begin position="47"/>
        <end position="66"/>
    </location>
</feature>
<feature type="transmembrane region" description="Helical" evidence="9">
    <location>
        <begin position="374"/>
        <end position="400"/>
    </location>
</feature>
<evidence type="ECO:0000313" key="10">
    <source>
        <dbReference type="EMBL" id="OQV23552.1"/>
    </source>
</evidence>
<feature type="transmembrane region" description="Helical" evidence="9">
    <location>
        <begin position="470"/>
        <end position="489"/>
    </location>
</feature>
<feature type="transmembrane region" description="Helical" evidence="9">
    <location>
        <begin position="180"/>
        <end position="203"/>
    </location>
</feature>
<dbReference type="Pfam" id="PF04506">
    <property type="entry name" value="Rft-1"/>
    <property type="match status" value="1"/>
</dbReference>
<evidence type="ECO:0000256" key="1">
    <source>
        <dbReference type="ARBA" id="ARBA00004477"/>
    </source>
</evidence>
<proteinExistence type="inferred from homology"/>
<dbReference type="AlphaFoldDB" id="A0A1W0X899"/>
<dbReference type="OrthoDB" id="9979195at2759"/>
<comment type="pathway">
    <text evidence="2">Protein modification; protein glycosylation.</text>
</comment>
<name>A0A1W0X899_HYPEX</name>
<evidence type="ECO:0000256" key="8">
    <source>
        <dbReference type="ARBA" id="ARBA00045912"/>
    </source>
</evidence>
<dbReference type="PANTHER" id="PTHR13117">
    <property type="entry name" value="ENDOPLASMIC RETICULUM MULTISPAN TRANSMEMBRANE PROTEIN-RELATED"/>
    <property type="match status" value="1"/>
</dbReference>
<evidence type="ECO:0000256" key="7">
    <source>
        <dbReference type="ARBA" id="ARBA00023136"/>
    </source>
</evidence>
<comment type="subcellular location">
    <subcellularLocation>
        <location evidence="1 9">Endoplasmic reticulum membrane</location>
        <topology evidence="1 9">Multi-pass membrane protein</topology>
    </subcellularLocation>
</comment>
<accession>A0A1W0X899</accession>
<dbReference type="EMBL" id="MTYJ01000011">
    <property type="protein sequence ID" value="OQV23552.1"/>
    <property type="molecule type" value="Genomic_DNA"/>
</dbReference>
<keyword evidence="4 9" id="KW-0812">Transmembrane</keyword>
<comment type="caution">
    <text evidence="10">The sequence shown here is derived from an EMBL/GenBank/DDBJ whole genome shotgun (WGS) entry which is preliminary data.</text>
</comment>
<dbReference type="InterPro" id="IPR007594">
    <property type="entry name" value="RFT1"/>
</dbReference>
<evidence type="ECO:0000313" key="11">
    <source>
        <dbReference type="Proteomes" id="UP000192578"/>
    </source>
</evidence>
<reference evidence="11" key="1">
    <citation type="submission" date="2017-01" db="EMBL/GenBank/DDBJ databases">
        <title>Comparative genomics of anhydrobiosis in the tardigrade Hypsibius dujardini.</title>
        <authorList>
            <person name="Yoshida Y."/>
            <person name="Koutsovoulos G."/>
            <person name="Laetsch D."/>
            <person name="Stevens L."/>
            <person name="Kumar S."/>
            <person name="Horikawa D."/>
            <person name="Ishino K."/>
            <person name="Komine S."/>
            <person name="Tomita M."/>
            <person name="Blaxter M."/>
            <person name="Arakawa K."/>
        </authorList>
    </citation>
    <scope>NUCLEOTIDE SEQUENCE [LARGE SCALE GENOMIC DNA]</scope>
    <source>
        <strain evidence="11">Z151</strain>
    </source>
</reference>
<protein>
    <recommendedName>
        <fullName evidence="9">Protein RFT1 homolog</fullName>
    </recommendedName>
</protein>
<evidence type="ECO:0000256" key="2">
    <source>
        <dbReference type="ARBA" id="ARBA00004922"/>
    </source>
</evidence>
<keyword evidence="11" id="KW-1185">Reference proteome</keyword>
<keyword evidence="7 9" id="KW-0472">Membrane</keyword>
<feature type="transmembrane region" description="Helical" evidence="9">
    <location>
        <begin position="87"/>
        <end position="110"/>
    </location>
</feature>
<evidence type="ECO:0000256" key="5">
    <source>
        <dbReference type="ARBA" id="ARBA00022824"/>
    </source>
</evidence>
<dbReference type="GO" id="GO:0005789">
    <property type="term" value="C:endoplasmic reticulum membrane"/>
    <property type="evidence" value="ECO:0007669"/>
    <property type="project" value="UniProtKB-SubCell"/>
</dbReference>
<feature type="transmembrane region" description="Helical" evidence="9">
    <location>
        <begin position="335"/>
        <end position="354"/>
    </location>
</feature>
<evidence type="ECO:0000256" key="9">
    <source>
        <dbReference type="RuleBase" id="RU365067"/>
    </source>
</evidence>
<sequence>MEVSPELTTVFAGTVTSTYYNIALQIFCKLVTFALNGLILRYISKDLLGVINVRLLLLHTTILFLCREGIRRACSGNLQPSDWKKSINLIWLGIVLSLPIAFLLSLIWLFAMEVPNDSYYAVGVWAYALSSIIELLAEPFYITAQEMMILKLRVYAKFFSLAIQAALNAVFIIGVPRFGILIFAGTQVLGAVVYTGCFCLYFWKKLQQLKAPTSNSNELPVYSIRDFLPVLAEGPLLPDRLRHLAWSFTKQSFMKQILTEGERYIMSGLQMLTFAEQGIYDVINNLGSLVARLLFQQVEENAYVLFSKVLPRERDQSSPTKKNDSEAFGAKMLEVYLKTITAFSIIIVIFGYSYSDILLQIYGGQVLTTGDAPALMRAFWVYVLFLAVNGVTEAFVFSAMSKAEVDSYNRKLVGFSLSFLVSSWGFVKWLGAVGFIVANSLNMALRIAHSVIFIHRYYQHSRHDPLRGILVNRVFFIGCLAVAAVLPVLRSACDLTTVLGNVVFLAVGAGLGVALLCVLWRTERELIFFLTNLFRRREVKLE</sequence>
<comment type="function">
    <text evidence="8 9">Intramembrane glycolipid transporter that operates in the biosynthetic pathway of dolichol-linked oligosaccharides, the glycan precursors employed in protein asparagine (N)-glycosylation. The sequential addition of sugars to dolichol pyrophosphate produces dolichol-linked oligosaccharides containing fourteen sugars, including two GlcNAcs, nine mannoses and three glucoses. Once assembled, the oligosaccharide is transferred from the lipid to nascent proteins by oligosaccharyltransferases. The assembly of dolichol-linked oligosaccharides begins on the cytosolic side of the endoplasmic reticulum membrane and finishes in its lumen. RFT1 could mediate the translocation of the cytosolically oriented intermediate DolPP-GlcNAc2Man5, produced by ALG11, into the ER lumen where dolichol-linked oligosaccharides assembly continues. However, the intramembrane lipid transporter activity could not be confirmed in vitro.</text>
</comment>
<dbReference type="Proteomes" id="UP000192578">
    <property type="component" value="Unassembled WGS sequence"/>
</dbReference>
<feature type="transmembrane region" description="Helical" evidence="9">
    <location>
        <begin position="495"/>
        <end position="520"/>
    </location>
</feature>
<keyword evidence="5" id="KW-0256">Endoplasmic reticulum</keyword>
<evidence type="ECO:0000256" key="3">
    <source>
        <dbReference type="ARBA" id="ARBA00010288"/>
    </source>
</evidence>